<dbReference type="OrthoDB" id="6127486at2759"/>
<keyword evidence="1" id="KW-0175">Coiled coil</keyword>
<proteinExistence type="predicted"/>
<sequence>MVRFRNTVTSTFFIATLSSCSCSQTKRLLDEQLSVESRLHQFELEIQNLKAKLAEKDSQVSSLSSEVSLLQSQAGTNGPTYIRWGRTECAGDALLVYKGFVVGKHYSLGGSGANMLCLPNDPEWNHYADGGNGLTGKIYGVEMDVLYNHQDFGISKLNKDLPCAFASEASRSPTEYICVDENMESIPGGDSDDNEGVVYPEEIGSCNTLSCPPYVEGRELTCVVCSQ</sequence>
<reference evidence="2 3" key="1">
    <citation type="submission" date="2020-06" db="EMBL/GenBank/DDBJ databases">
        <authorList>
            <person name="Li R."/>
            <person name="Bekaert M."/>
        </authorList>
    </citation>
    <scope>NUCLEOTIDE SEQUENCE [LARGE SCALE GENOMIC DNA]</scope>
    <source>
        <strain evidence="3">wild</strain>
    </source>
</reference>
<dbReference type="Proteomes" id="UP000507470">
    <property type="component" value="Unassembled WGS sequence"/>
</dbReference>
<dbReference type="AlphaFoldDB" id="A0A6J8ECG0"/>
<accession>A0A6J8ECG0</accession>
<dbReference type="EMBL" id="CACVKT020008786">
    <property type="protein sequence ID" value="CAC5417666.1"/>
    <property type="molecule type" value="Genomic_DNA"/>
</dbReference>
<evidence type="ECO:0000313" key="2">
    <source>
        <dbReference type="EMBL" id="CAC5417666.1"/>
    </source>
</evidence>
<keyword evidence="3" id="KW-1185">Reference proteome</keyword>
<organism evidence="2 3">
    <name type="scientific">Mytilus coruscus</name>
    <name type="common">Sea mussel</name>
    <dbReference type="NCBI Taxonomy" id="42192"/>
    <lineage>
        <taxon>Eukaryota</taxon>
        <taxon>Metazoa</taxon>
        <taxon>Spiralia</taxon>
        <taxon>Lophotrochozoa</taxon>
        <taxon>Mollusca</taxon>
        <taxon>Bivalvia</taxon>
        <taxon>Autobranchia</taxon>
        <taxon>Pteriomorphia</taxon>
        <taxon>Mytilida</taxon>
        <taxon>Mytiloidea</taxon>
        <taxon>Mytilidae</taxon>
        <taxon>Mytilinae</taxon>
        <taxon>Mytilus</taxon>
    </lineage>
</organism>
<gene>
    <name evidence="2" type="ORF">MCOR_50155</name>
</gene>
<evidence type="ECO:0000313" key="3">
    <source>
        <dbReference type="Proteomes" id="UP000507470"/>
    </source>
</evidence>
<evidence type="ECO:0000256" key="1">
    <source>
        <dbReference type="SAM" id="Coils"/>
    </source>
</evidence>
<name>A0A6J8ECG0_MYTCO</name>
<feature type="coiled-coil region" evidence="1">
    <location>
        <begin position="32"/>
        <end position="66"/>
    </location>
</feature>
<protein>
    <submittedName>
        <fullName evidence="2">Uncharacterized protein</fullName>
    </submittedName>
</protein>
<dbReference type="PROSITE" id="PS51257">
    <property type="entry name" value="PROKAR_LIPOPROTEIN"/>
    <property type="match status" value="1"/>
</dbReference>